<evidence type="ECO:0008006" key="13">
    <source>
        <dbReference type="Google" id="ProtNLM"/>
    </source>
</evidence>
<dbReference type="OrthoDB" id="619536at2759"/>
<keyword evidence="12" id="KW-1185">Reference proteome</keyword>
<keyword evidence="7" id="KW-0496">Mitochondrion</keyword>
<accession>A0A8K0CB30</accession>
<evidence type="ECO:0000256" key="6">
    <source>
        <dbReference type="ARBA" id="ARBA00023121"/>
    </source>
</evidence>
<comment type="function">
    <text evidence="8">Membrane-associated protein that warps the membrane surface to access and bind aromatic isoprenes with high specificity, including ubiquinone (CoQ) isoprene intermediates and presents them directly to COQ7, therefore facilitating the COQ7-mediated hydroxylase step. Participates in the biosynthesis of coenzyme Q, also named ubiquinone, an essential lipid-soluble electron transporter for aerobic cellular respiration.</text>
</comment>
<reference evidence="11" key="1">
    <citation type="submission" date="2019-08" db="EMBL/GenBank/DDBJ databases">
        <title>The genome of the North American firefly Photinus pyralis.</title>
        <authorList>
            <consortium name="Photinus pyralis genome working group"/>
            <person name="Fallon T.R."/>
            <person name="Sander Lower S.E."/>
            <person name="Weng J.-K."/>
        </authorList>
    </citation>
    <scope>NUCLEOTIDE SEQUENCE</scope>
    <source>
        <strain evidence="11">TRF0915ILg1</strain>
        <tissue evidence="11">Whole body</tissue>
    </source>
</reference>
<dbReference type="FunFam" id="1.10.357.10:FF:000004">
    <property type="entry name" value="Ubiquinone biosynthesis protein COQ9, mitochondrial"/>
    <property type="match status" value="1"/>
</dbReference>
<dbReference type="GO" id="GO:0005739">
    <property type="term" value="C:mitochondrion"/>
    <property type="evidence" value="ECO:0007669"/>
    <property type="project" value="UniProtKB-SubCell"/>
</dbReference>
<gene>
    <name evidence="11" type="ORF">ILUMI_22186</name>
</gene>
<evidence type="ECO:0000256" key="7">
    <source>
        <dbReference type="ARBA" id="ARBA00023128"/>
    </source>
</evidence>
<dbReference type="InterPro" id="IPR013718">
    <property type="entry name" value="COQ9_C"/>
</dbReference>
<dbReference type="InterPro" id="IPR048674">
    <property type="entry name" value="COQ9_HTH"/>
</dbReference>
<evidence type="ECO:0000256" key="1">
    <source>
        <dbReference type="ARBA" id="ARBA00004173"/>
    </source>
</evidence>
<evidence type="ECO:0000259" key="10">
    <source>
        <dbReference type="Pfam" id="PF21392"/>
    </source>
</evidence>
<dbReference type="UniPathway" id="UPA00232"/>
<dbReference type="Pfam" id="PF08511">
    <property type="entry name" value="COQ9"/>
    <property type="match status" value="1"/>
</dbReference>
<dbReference type="Gene3D" id="1.10.357.10">
    <property type="entry name" value="Tetracycline Repressor, domain 2"/>
    <property type="match status" value="1"/>
</dbReference>
<evidence type="ECO:0000256" key="2">
    <source>
        <dbReference type="ARBA" id="ARBA00004749"/>
    </source>
</evidence>
<comment type="pathway">
    <text evidence="2">Cofactor biosynthesis; ubiquinone biosynthesis.</text>
</comment>
<proteinExistence type="inferred from homology"/>
<dbReference type="GO" id="GO:0006744">
    <property type="term" value="P:ubiquinone biosynthetic process"/>
    <property type="evidence" value="ECO:0007669"/>
    <property type="project" value="UniProtKB-UniPathway"/>
</dbReference>
<dbReference type="PANTHER" id="PTHR15430:SF1">
    <property type="entry name" value="GLOMULIN"/>
    <property type="match status" value="1"/>
</dbReference>
<evidence type="ECO:0000256" key="8">
    <source>
        <dbReference type="ARBA" id="ARBA00058104"/>
    </source>
</evidence>
<organism evidence="11 12">
    <name type="scientific">Ignelater luminosus</name>
    <name type="common">Cucubano</name>
    <name type="synonym">Pyrophorus luminosus</name>
    <dbReference type="NCBI Taxonomy" id="2038154"/>
    <lineage>
        <taxon>Eukaryota</taxon>
        <taxon>Metazoa</taxon>
        <taxon>Ecdysozoa</taxon>
        <taxon>Arthropoda</taxon>
        <taxon>Hexapoda</taxon>
        <taxon>Insecta</taxon>
        <taxon>Pterygota</taxon>
        <taxon>Neoptera</taxon>
        <taxon>Endopterygota</taxon>
        <taxon>Coleoptera</taxon>
        <taxon>Polyphaga</taxon>
        <taxon>Elateriformia</taxon>
        <taxon>Elateroidea</taxon>
        <taxon>Elateridae</taxon>
        <taxon>Agrypninae</taxon>
        <taxon>Pyrophorini</taxon>
        <taxon>Ignelater</taxon>
    </lineage>
</organism>
<dbReference type="NCBIfam" id="TIGR02396">
    <property type="entry name" value="diverge_rpsU"/>
    <property type="match status" value="1"/>
</dbReference>
<protein>
    <recommendedName>
        <fullName evidence="13">Ubiquinone biosynthesis protein</fullName>
    </recommendedName>
</protein>
<evidence type="ECO:0000313" key="11">
    <source>
        <dbReference type="EMBL" id="KAF2883988.1"/>
    </source>
</evidence>
<dbReference type="InterPro" id="IPR019516">
    <property type="entry name" value="Glomulin/ALF4"/>
</dbReference>
<keyword evidence="5" id="KW-0809">Transit peptide</keyword>
<dbReference type="EMBL" id="VTPC01090246">
    <property type="protein sequence ID" value="KAF2883988.1"/>
    <property type="molecule type" value="Genomic_DNA"/>
</dbReference>
<evidence type="ECO:0000256" key="4">
    <source>
        <dbReference type="ARBA" id="ARBA00022688"/>
    </source>
</evidence>
<dbReference type="Pfam" id="PF21392">
    <property type="entry name" value="COQ9_N"/>
    <property type="match status" value="1"/>
</dbReference>
<dbReference type="Proteomes" id="UP000801492">
    <property type="component" value="Unassembled WGS sequence"/>
</dbReference>
<sequence length="801" mass="92155">MADFLNSEKALNDFTNNLRKCLNEKNLSAALSLITENKDKQEIQSSLSEIIPIVVAHINEDIQREKPKLFSCSEKIINAIAEKFEVEGVLLQLIEDIEQACDDTAFLTLLQPLEKILLRLPKRRLNSLEWGLNAIRLYLNRLPLPENLNLEESEEILMDADPVVERISVLYVSLLPLYDTLIKDLYTEETKINDRKIILLKFLLQLLGKPLALLDLKCGDKTKSRGRRVAESIIEKILSIVSDIFWILELQTTNSLFNIRQVDDLSMATFFYLILAENVLLEKVPKVYDHVYIFQHTLHLITELFKHDNQFVIHNGLQLSQTLLNNVNGVALSYHLLDSEHHSKFCTAITNVIIYNELEKHRKRALEIFRQYLLSFEMHGRYLLIYNLIKVLNHTGMIAYLITLYKDMIMEEFNNKCLSMYVTGPKLFVLLDMFCYLHKGEESDMVELADQIVASLNLLRYLAIRDKTNMSKVWEHFKNLEKSYFEPLKKGLTLSRAHYELKIKELKTESGEGDKSDSKVSVTVAGQKLNEIPTNEKLKVLYSALTSFDVIENTRPSWFVACRYNSIKDTNTDQNQNEEHYEEDIKDKILEASLPFVVELGWSKNAISAGAKAVGYPGVVHGLFSRGGGDLVYYFQRTSNQKLVEYLKQIQQQNAEKHLPGRKIIEQAVQERLQMIVPYLSRWPQAIAVMSLPPNVANSLATLLTMVDDICYYAGDRSVDFNWYARRVALAGVYKATELYLIQDSSENHEKTWKFLNNRLAELMQVNDLLNKSDITGFGSKDTVTSAFITARNILGLNWNR</sequence>
<evidence type="ECO:0000313" key="12">
    <source>
        <dbReference type="Proteomes" id="UP000801492"/>
    </source>
</evidence>
<evidence type="ECO:0000259" key="9">
    <source>
        <dbReference type="Pfam" id="PF08511"/>
    </source>
</evidence>
<dbReference type="GO" id="GO:0055105">
    <property type="term" value="F:ubiquitin-protein transferase inhibitor activity"/>
    <property type="evidence" value="ECO:0007669"/>
    <property type="project" value="TreeGrafter"/>
</dbReference>
<dbReference type="InterPro" id="IPR013877">
    <property type="entry name" value="YAP-bd/ALF4/Glomulin"/>
</dbReference>
<dbReference type="InterPro" id="IPR012762">
    <property type="entry name" value="Ubiq_biosynth_COQ9"/>
</dbReference>
<evidence type="ECO:0000256" key="3">
    <source>
        <dbReference type="ARBA" id="ARBA00010766"/>
    </source>
</evidence>
<dbReference type="Pfam" id="PF08568">
    <property type="entry name" value="Kinetochor_Ybp2"/>
    <property type="match status" value="1"/>
</dbReference>
<dbReference type="GO" id="GO:0008289">
    <property type="term" value="F:lipid binding"/>
    <property type="evidence" value="ECO:0007669"/>
    <property type="project" value="UniProtKB-KW"/>
</dbReference>
<comment type="similarity">
    <text evidence="3">Belongs to the COQ9 family.</text>
</comment>
<evidence type="ECO:0000256" key="5">
    <source>
        <dbReference type="ARBA" id="ARBA00022946"/>
    </source>
</evidence>
<comment type="subcellular location">
    <subcellularLocation>
        <location evidence="1">Mitochondrion</location>
    </subcellularLocation>
</comment>
<feature type="domain" description="Ubiquinone biosynthesis protein COQ9 HTH" evidence="10">
    <location>
        <begin position="582"/>
        <end position="612"/>
    </location>
</feature>
<keyword evidence="6" id="KW-0446">Lipid-binding</keyword>
<comment type="caution">
    <text evidence="11">The sequence shown here is derived from an EMBL/GenBank/DDBJ whole genome shotgun (WGS) entry which is preliminary data.</text>
</comment>
<dbReference type="AlphaFoldDB" id="A0A8K0CB30"/>
<feature type="domain" description="COQ9 C-terminal" evidence="9">
    <location>
        <begin position="697"/>
        <end position="766"/>
    </location>
</feature>
<keyword evidence="4" id="KW-0831">Ubiquinone biosynthesis</keyword>
<name>A0A8K0CB30_IGNLU</name>
<dbReference type="PANTHER" id="PTHR15430">
    <property type="entry name" value="GLOMULIN"/>
    <property type="match status" value="1"/>
</dbReference>